<dbReference type="EMBL" id="BQKB01000031">
    <property type="protein sequence ID" value="GJM53249.1"/>
    <property type="molecule type" value="Genomic_DNA"/>
</dbReference>
<protein>
    <recommendedName>
        <fullName evidence="5">Outer membrane protein beta-barrel domain-containing protein</fullName>
    </recommendedName>
</protein>
<sequence length="70" mass="7844">MSKDMKIPNQRTFDIGGALGIELFLFPQVSLEGRIKGGYGYINGSTRGGKHFNRDLSNVVYQVGINYYLK</sequence>
<dbReference type="Proteomes" id="UP001208692">
    <property type="component" value="Unassembled WGS sequence"/>
</dbReference>
<evidence type="ECO:0000313" key="3">
    <source>
        <dbReference type="Proteomes" id="UP001207736"/>
    </source>
</evidence>
<reference evidence="1 4" key="1">
    <citation type="submission" date="2021-11" db="EMBL/GenBank/DDBJ databases">
        <title>Draft genome sequence of Capnocytophaga sp. strain KC07075 isolated from cat oral cavity.</title>
        <authorList>
            <person name="Suzuki M."/>
            <person name="Imaoka K."/>
            <person name="Kimura M."/>
            <person name="Morikawa S."/>
            <person name="Maeda K."/>
        </authorList>
    </citation>
    <scope>NUCLEOTIDE SEQUENCE</scope>
    <source>
        <strain evidence="1">KC07075</strain>
        <strain evidence="2 4">KC07079</strain>
    </source>
</reference>
<keyword evidence="4" id="KW-1185">Reference proteome</keyword>
<comment type="caution">
    <text evidence="1">The sequence shown here is derived from an EMBL/GenBank/DDBJ whole genome shotgun (WGS) entry which is preliminary data.</text>
</comment>
<accession>A0AAV5AXA3</accession>
<dbReference type="Proteomes" id="UP001207736">
    <property type="component" value="Unassembled WGS sequence"/>
</dbReference>
<dbReference type="AlphaFoldDB" id="A0AAV5AXA3"/>
<evidence type="ECO:0000313" key="2">
    <source>
        <dbReference type="EMBL" id="GJM53249.1"/>
    </source>
</evidence>
<evidence type="ECO:0000313" key="4">
    <source>
        <dbReference type="Proteomes" id="UP001208692"/>
    </source>
</evidence>
<name>A0AAV5AXA3_9FLAO</name>
<evidence type="ECO:0000313" key="1">
    <source>
        <dbReference type="EMBL" id="GJM51334.1"/>
    </source>
</evidence>
<dbReference type="EMBL" id="BQKA01000050">
    <property type="protein sequence ID" value="GJM51334.1"/>
    <property type="molecule type" value="Genomic_DNA"/>
</dbReference>
<evidence type="ECO:0008006" key="5">
    <source>
        <dbReference type="Google" id="ProtNLM"/>
    </source>
</evidence>
<organism evidence="1 3">
    <name type="scientific">Capnocytophaga catalasegens</name>
    <dbReference type="NCBI Taxonomy" id="1004260"/>
    <lineage>
        <taxon>Bacteria</taxon>
        <taxon>Pseudomonadati</taxon>
        <taxon>Bacteroidota</taxon>
        <taxon>Flavobacteriia</taxon>
        <taxon>Flavobacteriales</taxon>
        <taxon>Flavobacteriaceae</taxon>
        <taxon>Capnocytophaga</taxon>
    </lineage>
</organism>
<gene>
    <name evidence="1" type="ORF">RCZ15_23070</name>
    <name evidence="2" type="ORF">RCZ16_15660</name>
</gene>
<proteinExistence type="predicted"/>